<dbReference type="Pfam" id="PF01243">
    <property type="entry name" value="PNPOx_N"/>
    <property type="match status" value="1"/>
</dbReference>
<dbReference type="InterPro" id="IPR011576">
    <property type="entry name" value="Pyridox_Oxase_N"/>
</dbReference>
<gene>
    <name evidence="2" type="ORF">MOO47_03625</name>
</gene>
<reference evidence="2 3" key="1">
    <citation type="journal article" date="2022" name="Int. J. Syst. Evol. Microbiol.">
        <title>Apilactobacillus apisilvae sp. nov., Nicolia spurrieriana gen. nov. sp. nov., Bombilactobacillus folatiphilus sp. nov. and Bombilactobacillus thymidiniphilus sp. nov., four new lactic acid bacterial isolates from stingless bees Tetragonula carbonaria and Austroplebeia australis.</title>
        <authorList>
            <person name="Oliphant S.A."/>
            <person name="Watson-Haigh N.S."/>
            <person name="Sumby K.M."/>
            <person name="Gardner J."/>
            <person name="Groom S."/>
            <person name="Jiranek V."/>
        </authorList>
    </citation>
    <scope>NUCLEOTIDE SEQUENCE [LARGE SCALE GENOMIC DNA]</scope>
    <source>
        <strain evidence="2 3">SG4_A1</strain>
    </source>
</reference>
<dbReference type="InterPro" id="IPR012349">
    <property type="entry name" value="Split_barrel_FMN-bd"/>
</dbReference>
<sequence>MHNTLKLARQYVQDATVFQVATIDAMGFPNLVALTPLTTSRGIDSVLFYTGKETATVRNLTNSCNAAIICFKEKEYSSLMLKGSLRIEPHMVEQVSDALSHFQSRLRYEQPVVLRFRTMSIKFRQHNKIDYQQIARKGVNH</sequence>
<evidence type="ECO:0000259" key="1">
    <source>
        <dbReference type="Pfam" id="PF01243"/>
    </source>
</evidence>
<evidence type="ECO:0000313" key="2">
    <source>
        <dbReference type="EMBL" id="UQS84250.1"/>
    </source>
</evidence>
<dbReference type="EMBL" id="CP093365">
    <property type="protein sequence ID" value="UQS84250.1"/>
    <property type="molecule type" value="Genomic_DNA"/>
</dbReference>
<accession>A0ABY4PF28</accession>
<keyword evidence="3" id="KW-1185">Reference proteome</keyword>
<dbReference type="Gene3D" id="2.30.110.10">
    <property type="entry name" value="Electron Transport, Fmn-binding Protein, Chain A"/>
    <property type="match status" value="1"/>
</dbReference>
<name>A0ABY4PF28_9LACO</name>
<dbReference type="RefSeq" id="WP_249513434.1">
    <property type="nucleotide sequence ID" value="NZ_CP093365.1"/>
</dbReference>
<evidence type="ECO:0000313" key="3">
    <source>
        <dbReference type="Proteomes" id="UP000831947"/>
    </source>
</evidence>
<feature type="domain" description="Pyridoxamine 5'-phosphate oxidase N-terminal" evidence="1">
    <location>
        <begin position="8"/>
        <end position="113"/>
    </location>
</feature>
<proteinExistence type="predicted"/>
<protein>
    <submittedName>
        <fullName evidence="2">Pyridoxamine 5'-phosphate oxidase family protein</fullName>
    </submittedName>
</protein>
<dbReference type="SUPFAM" id="SSF50475">
    <property type="entry name" value="FMN-binding split barrel"/>
    <property type="match status" value="1"/>
</dbReference>
<organism evidence="2 3">
    <name type="scientific">Bombilactobacillus thymidiniphilus</name>
    <dbReference type="NCBI Taxonomy" id="2923363"/>
    <lineage>
        <taxon>Bacteria</taxon>
        <taxon>Bacillati</taxon>
        <taxon>Bacillota</taxon>
        <taxon>Bacilli</taxon>
        <taxon>Lactobacillales</taxon>
        <taxon>Lactobacillaceae</taxon>
        <taxon>Bombilactobacillus</taxon>
    </lineage>
</organism>
<dbReference type="Proteomes" id="UP000831947">
    <property type="component" value="Chromosome"/>
</dbReference>